<evidence type="ECO:0000256" key="2">
    <source>
        <dbReference type="SAM" id="MobiDB-lite"/>
    </source>
</evidence>
<organism evidence="3 4">
    <name type="scientific">Tegillarca granosa</name>
    <name type="common">Malaysian cockle</name>
    <name type="synonym">Anadara granosa</name>
    <dbReference type="NCBI Taxonomy" id="220873"/>
    <lineage>
        <taxon>Eukaryota</taxon>
        <taxon>Metazoa</taxon>
        <taxon>Spiralia</taxon>
        <taxon>Lophotrochozoa</taxon>
        <taxon>Mollusca</taxon>
        <taxon>Bivalvia</taxon>
        <taxon>Autobranchia</taxon>
        <taxon>Pteriomorphia</taxon>
        <taxon>Arcoida</taxon>
        <taxon>Arcoidea</taxon>
        <taxon>Arcidae</taxon>
        <taxon>Tegillarca</taxon>
    </lineage>
</organism>
<feature type="compositionally biased region" description="Basic and acidic residues" evidence="2">
    <location>
        <begin position="143"/>
        <end position="160"/>
    </location>
</feature>
<name>A0ABQ9EJG7_TEGGR</name>
<accession>A0ABQ9EJG7</accession>
<evidence type="ECO:0000256" key="1">
    <source>
        <dbReference type="SAM" id="Coils"/>
    </source>
</evidence>
<sequence>MYNIKRSFVVYISLFPVSKERYAEKMDLATHYLRECKLKSDEENKQYQRTIKNQEEQIENLKKQILRYEIENTKGEYTQKRSEEDNPVSGNGHIPNRHQIEENIQISPNHVTKVEVAKVKQGNIPENNAQTKIPNGVSKLSNKTREPVHDSIDNLNKDQDVTDGVQEYEQDDDENDSALGADNMGLDIDELDEVQRRNLPVMAEYEGTRTYRSAEGIPLTDL</sequence>
<feature type="coiled-coil region" evidence="1">
    <location>
        <begin position="37"/>
        <end position="71"/>
    </location>
</feature>
<reference evidence="3 4" key="1">
    <citation type="submission" date="2022-12" db="EMBL/GenBank/DDBJ databases">
        <title>Chromosome-level genome of Tegillarca granosa.</title>
        <authorList>
            <person name="Kim J."/>
        </authorList>
    </citation>
    <scope>NUCLEOTIDE SEQUENCE [LARGE SCALE GENOMIC DNA]</scope>
    <source>
        <strain evidence="3">Teg-2019</strain>
        <tissue evidence="3">Adductor muscle</tissue>
    </source>
</reference>
<proteinExistence type="predicted"/>
<comment type="caution">
    <text evidence="3">The sequence shown here is derived from an EMBL/GenBank/DDBJ whole genome shotgun (WGS) entry which is preliminary data.</text>
</comment>
<dbReference type="EMBL" id="JARBDR010000903">
    <property type="protein sequence ID" value="KAJ8304561.1"/>
    <property type="molecule type" value="Genomic_DNA"/>
</dbReference>
<dbReference type="Proteomes" id="UP001217089">
    <property type="component" value="Unassembled WGS sequence"/>
</dbReference>
<gene>
    <name evidence="3" type="ORF">KUTeg_018144</name>
</gene>
<evidence type="ECO:0000313" key="3">
    <source>
        <dbReference type="EMBL" id="KAJ8304561.1"/>
    </source>
</evidence>
<keyword evidence="1" id="KW-0175">Coiled coil</keyword>
<keyword evidence="4" id="KW-1185">Reference proteome</keyword>
<feature type="compositionally biased region" description="Polar residues" evidence="2">
    <location>
        <begin position="126"/>
        <end position="141"/>
    </location>
</feature>
<feature type="region of interest" description="Disordered" evidence="2">
    <location>
        <begin position="126"/>
        <end position="161"/>
    </location>
</feature>
<protein>
    <submittedName>
        <fullName evidence="3">Uncharacterized protein</fullName>
    </submittedName>
</protein>
<evidence type="ECO:0000313" key="4">
    <source>
        <dbReference type="Proteomes" id="UP001217089"/>
    </source>
</evidence>